<dbReference type="Pfam" id="PF22091">
    <property type="entry name" value="DUF6941"/>
    <property type="match status" value="1"/>
</dbReference>
<protein>
    <submittedName>
        <fullName evidence="1">Uncharacterized protein</fullName>
    </submittedName>
</protein>
<gene>
    <name evidence="1" type="ORF">UU34_C0010G0025</name>
</gene>
<proteinExistence type="predicted"/>
<reference evidence="1 2" key="1">
    <citation type="journal article" date="2015" name="Nature">
        <title>rRNA introns, odd ribosomes, and small enigmatic genomes across a large radiation of phyla.</title>
        <authorList>
            <person name="Brown C.T."/>
            <person name="Hug L.A."/>
            <person name="Thomas B.C."/>
            <person name="Sharon I."/>
            <person name="Castelle C.J."/>
            <person name="Singh A."/>
            <person name="Wilkins M.J."/>
            <person name="Williams K.H."/>
            <person name="Banfield J.F."/>
        </authorList>
    </citation>
    <scope>NUCLEOTIDE SEQUENCE [LARGE SCALE GENOMIC DNA]</scope>
</reference>
<evidence type="ECO:0000313" key="1">
    <source>
        <dbReference type="EMBL" id="KKR86782.1"/>
    </source>
</evidence>
<dbReference type="EMBL" id="LCAG01000010">
    <property type="protein sequence ID" value="KKR86782.1"/>
    <property type="molecule type" value="Genomic_DNA"/>
</dbReference>
<dbReference type="Proteomes" id="UP000034854">
    <property type="component" value="Unassembled WGS sequence"/>
</dbReference>
<dbReference type="AlphaFoldDB" id="A0A0G0XGC7"/>
<organism evidence="1 2">
    <name type="scientific">Candidatus Curtissbacteria bacterium GW2011_GWA1_41_11</name>
    <dbReference type="NCBI Taxonomy" id="1618409"/>
    <lineage>
        <taxon>Bacteria</taxon>
        <taxon>Candidatus Curtissiibacteriota</taxon>
    </lineage>
</organism>
<dbReference type="InterPro" id="IPR054221">
    <property type="entry name" value="DUF6941"/>
</dbReference>
<sequence length="144" mass="15994">MAKLTTDIFVLCDHASVSQEQKLSIIGIFDQFFVKNLPTAWPKMYLVAVVRGDAGEEYPLTLKLVPPEKVEKEFPAKEFKIKLGPNGRANVMTELVNFPLQVAGVHKVQLMSEKDLVAEIEFRVNKTTATYAGGQDLAGKKITN</sequence>
<evidence type="ECO:0000313" key="2">
    <source>
        <dbReference type="Proteomes" id="UP000034854"/>
    </source>
</evidence>
<accession>A0A0G0XGC7</accession>
<name>A0A0G0XGC7_9BACT</name>
<comment type="caution">
    <text evidence="1">The sequence shown here is derived from an EMBL/GenBank/DDBJ whole genome shotgun (WGS) entry which is preliminary data.</text>
</comment>